<sequence length="177" mass="17965">MLPKSRPVWSVAAALAVGTVGLVGCSSDSGSDEAAADTTTSAAASQAAGGSDPSNEVCAKLQDISDYEMQSMQALAGADPADWPALQSALTAYSSGLAEHYDPAIDVADEQTASDLTKLRDASAAATASAADAPSYEVFNEQSTTSIDVDTAQAAIDASTRVDQYAQSTCGFSINQQ</sequence>
<evidence type="ECO:0000313" key="3">
    <source>
        <dbReference type="Proteomes" id="UP000077519"/>
    </source>
</evidence>
<dbReference type="AlphaFoldDB" id="A0A177YH09"/>
<dbReference type="PROSITE" id="PS51257">
    <property type="entry name" value="PROKAR_LIPOPROTEIN"/>
    <property type="match status" value="1"/>
</dbReference>
<name>A0A177YH09_9NOCA</name>
<gene>
    <name evidence="2" type="ORF">A3K89_05410</name>
</gene>
<feature type="compositionally biased region" description="Low complexity" evidence="1">
    <location>
        <begin position="36"/>
        <end position="54"/>
    </location>
</feature>
<dbReference type="EMBL" id="LVHI01000012">
    <property type="protein sequence ID" value="OAK54765.1"/>
    <property type="molecule type" value="Genomic_DNA"/>
</dbReference>
<organism evidence="2 3">
    <name type="scientific">Rhodococcoides kyotonense</name>
    <dbReference type="NCBI Taxonomy" id="398843"/>
    <lineage>
        <taxon>Bacteria</taxon>
        <taxon>Bacillati</taxon>
        <taxon>Actinomycetota</taxon>
        <taxon>Actinomycetes</taxon>
        <taxon>Mycobacteriales</taxon>
        <taxon>Nocardiaceae</taxon>
        <taxon>Rhodococcoides</taxon>
    </lineage>
</organism>
<proteinExistence type="predicted"/>
<reference evidence="2 3" key="1">
    <citation type="submission" date="2016-03" db="EMBL/GenBank/DDBJ databases">
        <title>Genome sequence of Rhodococcus kyotonensis KB10.</title>
        <authorList>
            <person name="Jeong H."/>
            <person name="Hong C.E."/>
            <person name="Jo S.H."/>
            <person name="Park J.M."/>
        </authorList>
    </citation>
    <scope>NUCLEOTIDE SEQUENCE [LARGE SCALE GENOMIC DNA]</scope>
    <source>
        <strain evidence="2 3">KB10</strain>
    </source>
</reference>
<dbReference type="RefSeq" id="WP_068425577.1">
    <property type="nucleotide sequence ID" value="NZ_LVHI01000012.1"/>
</dbReference>
<keyword evidence="3" id="KW-1185">Reference proteome</keyword>
<protein>
    <submittedName>
        <fullName evidence="2">Uncharacterized protein</fullName>
    </submittedName>
</protein>
<comment type="caution">
    <text evidence="2">The sequence shown here is derived from an EMBL/GenBank/DDBJ whole genome shotgun (WGS) entry which is preliminary data.</text>
</comment>
<feature type="region of interest" description="Disordered" evidence="1">
    <location>
        <begin position="28"/>
        <end position="55"/>
    </location>
</feature>
<evidence type="ECO:0000256" key="1">
    <source>
        <dbReference type="SAM" id="MobiDB-lite"/>
    </source>
</evidence>
<accession>A0A177YH09</accession>
<dbReference type="Proteomes" id="UP000077519">
    <property type="component" value="Unassembled WGS sequence"/>
</dbReference>
<evidence type="ECO:0000313" key="2">
    <source>
        <dbReference type="EMBL" id="OAK54765.1"/>
    </source>
</evidence>